<dbReference type="EMBL" id="CAUYUJ010005568">
    <property type="protein sequence ID" value="CAK0814208.1"/>
    <property type="molecule type" value="Genomic_DNA"/>
</dbReference>
<dbReference type="SMART" id="SM00100">
    <property type="entry name" value="cNMP"/>
    <property type="match status" value="1"/>
</dbReference>
<dbReference type="InterPro" id="IPR000595">
    <property type="entry name" value="cNMP-bd_dom"/>
</dbReference>
<name>A0ABN9R5V7_9DINO</name>
<feature type="compositionally biased region" description="Basic and acidic residues" evidence="2">
    <location>
        <begin position="193"/>
        <end position="206"/>
    </location>
</feature>
<dbReference type="InterPro" id="IPR014710">
    <property type="entry name" value="RmlC-like_jellyroll"/>
</dbReference>
<evidence type="ECO:0000313" key="4">
    <source>
        <dbReference type="EMBL" id="CAK0814208.1"/>
    </source>
</evidence>
<feature type="domain" description="Cyclic nucleotide-binding" evidence="3">
    <location>
        <begin position="36"/>
        <end position="135"/>
    </location>
</feature>
<dbReference type="PROSITE" id="PS50042">
    <property type="entry name" value="CNMP_BINDING_3"/>
    <property type="match status" value="1"/>
</dbReference>
<dbReference type="Proteomes" id="UP001189429">
    <property type="component" value="Unassembled WGS sequence"/>
</dbReference>
<feature type="compositionally biased region" description="Low complexity" evidence="2">
    <location>
        <begin position="223"/>
        <end position="250"/>
    </location>
</feature>
<dbReference type="SUPFAM" id="SSF51206">
    <property type="entry name" value="cAMP-binding domain-like"/>
    <property type="match status" value="1"/>
</dbReference>
<dbReference type="PANTHER" id="PTHR45638">
    <property type="entry name" value="CYCLIC NUCLEOTIDE-GATED CATION CHANNEL SUBUNIT A"/>
    <property type="match status" value="1"/>
</dbReference>
<evidence type="ECO:0000256" key="1">
    <source>
        <dbReference type="ARBA" id="ARBA00023286"/>
    </source>
</evidence>
<dbReference type="PANTHER" id="PTHR45638:SF11">
    <property type="entry name" value="CYCLIC NUCLEOTIDE-GATED CATION CHANNEL SUBUNIT A"/>
    <property type="match status" value="1"/>
</dbReference>
<keyword evidence="1" id="KW-0407">Ion channel</keyword>
<keyword evidence="5" id="KW-1185">Reference proteome</keyword>
<dbReference type="Gene3D" id="2.60.120.10">
    <property type="entry name" value="Jelly Rolls"/>
    <property type="match status" value="1"/>
</dbReference>
<dbReference type="InterPro" id="IPR018490">
    <property type="entry name" value="cNMP-bd_dom_sf"/>
</dbReference>
<keyword evidence="1" id="KW-1071">Ligand-gated ion channel</keyword>
<organism evidence="4 5">
    <name type="scientific">Prorocentrum cordatum</name>
    <dbReference type="NCBI Taxonomy" id="2364126"/>
    <lineage>
        <taxon>Eukaryota</taxon>
        <taxon>Sar</taxon>
        <taxon>Alveolata</taxon>
        <taxon>Dinophyceae</taxon>
        <taxon>Prorocentrales</taxon>
        <taxon>Prorocentraceae</taxon>
        <taxon>Prorocentrum</taxon>
    </lineage>
</organism>
<dbReference type="Pfam" id="PF00027">
    <property type="entry name" value="cNMP_binding"/>
    <property type="match status" value="1"/>
</dbReference>
<evidence type="ECO:0000259" key="3">
    <source>
        <dbReference type="PROSITE" id="PS50042"/>
    </source>
</evidence>
<feature type="compositionally biased region" description="Polar residues" evidence="2">
    <location>
        <begin position="176"/>
        <end position="186"/>
    </location>
</feature>
<sequence length="259" mass="28043">MSTESRSGKMFTRFASPRSIQHQSVFRHDCLRHCALFKERDPRFLQSLLEELSVEIFHPGEVIMREGDAGDTFYVLNVGKVEVLNGQNVVAVLEGGNSFGEMTLLGVSNVRTCTIRALEFCDCRVISNRSFQRVLQMFSDEKVFFDGLAMERKVDLHRKLSVTSDPSPFRRRRTSAHSPATASKRSLQLAPPLERRSGGRAPRGERLAGQSPARGGACPGAPPSAAAAAGKTRAAPRGLRAVAAAASSAPGSPPRPSGP</sequence>
<gene>
    <name evidence="4" type="ORF">PCOR1329_LOCUS17865</name>
</gene>
<reference evidence="4" key="1">
    <citation type="submission" date="2023-10" db="EMBL/GenBank/DDBJ databases">
        <authorList>
            <person name="Chen Y."/>
            <person name="Shah S."/>
            <person name="Dougan E. K."/>
            <person name="Thang M."/>
            <person name="Chan C."/>
        </authorList>
    </citation>
    <scope>NUCLEOTIDE SEQUENCE [LARGE SCALE GENOMIC DNA]</scope>
</reference>
<comment type="caution">
    <text evidence="4">The sequence shown here is derived from an EMBL/GenBank/DDBJ whole genome shotgun (WGS) entry which is preliminary data.</text>
</comment>
<evidence type="ECO:0000256" key="2">
    <source>
        <dbReference type="SAM" id="MobiDB-lite"/>
    </source>
</evidence>
<proteinExistence type="predicted"/>
<dbReference type="CDD" id="cd00038">
    <property type="entry name" value="CAP_ED"/>
    <property type="match status" value="1"/>
</dbReference>
<keyword evidence="1" id="KW-0813">Transport</keyword>
<feature type="region of interest" description="Disordered" evidence="2">
    <location>
        <begin position="162"/>
        <end position="259"/>
    </location>
</feature>
<keyword evidence="1" id="KW-0406">Ion transport</keyword>
<dbReference type="PRINTS" id="PR00103">
    <property type="entry name" value="CAMPKINASE"/>
</dbReference>
<dbReference type="InterPro" id="IPR050866">
    <property type="entry name" value="CNG_cation_channel"/>
</dbReference>
<protein>
    <recommendedName>
        <fullName evidence="3">Cyclic nucleotide-binding domain-containing protein</fullName>
    </recommendedName>
</protein>
<evidence type="ECO:0000313" key="5">
    <source>
        <dbReference type="Proteomes" id="UP001189429"/>
    </source>
</evidence>
<accession>A0ABN9R5V7</accession>